<dbReference type="InterPro" id="IPR001387">
    <property type="entry name" value="Cro/C1-type_HTH"/>
</dbReference>
<dbReference type="PROSITE" id="PS50943">
    <property type="entry name" value="HTH_CROC1"/>
    <property type="match status" value="1"/>
</dbReference>
<dbReference type="EMBL" id="MFKF01000047">
    <property type="protein sequence ID" value="OGG56114.1"/>
    <property type="molecule type" value="Genomic_DNA"/>
</dbReference>
<dbReference type="InterPro" id="IPR010982">
    <property type="entry name" value="Lambda_DNA-bd_dom_sf"/>
</dbReference>
<dbReference type="AlphaFoldDB" id="A0A1F6D3U5"/>
<gene>
    <name evidence="2" type="ORF">A3F84_28665</name>
</gene>
<proteinExistence type="predicted"/>
<dbReference type="PANTHER" id="PTHR40455">
    <property type="entry name" value="ANTITOXIN HIGA"/>
    <property type="match status" value="1"/>
</dbReference>
<evidence type="ECO:0000259" key="1">
    <source>
        <dbReference type="PROSITE" id="PS50943"/>
    </source>
</evidence>
<dbReference type="GO" id="GO:0001046">
    <property type="term" value="F:core promoter sequence-specific DNA binding"/>
    <property type="evidence" value="ECO:0007669"/>
    <property type="project" value="TreeGrafter"/>
</dbReference>
<dbReference type="PANTHER" id="PTHR40455:SF1">
    <property type="entry name" value="ANTITOXIN HIGA"/>
    <property type="match status" value="1"/>
</dbReference>
<dbReference type="Gene3D" id="1.10.260.40">
    <property type="entry name" value="lambda repressor-like DNA-binding domains"/>
    <property type="match status" value="1"/>
</dbReference>
<dbReference type="InterPro" id="IPR039060">
    <property type="entry name" value="Antitox_HigA"/>
</dbReference>
<evidence type="ECO:0000313" key="3">
    <source>
        <dbReference type="Proteomes" id="UP000178606"/>
    </source>
</evidence>
<dbReference type="SMART" id="SM00530">
    <property type="entry name" value="HTH_XRE"/>
    <property type="match status" value="1"/>
</dbReference>
<dbReference type="Pfam" id="PF01381">
    <property type="entry name" value="HTH_3"/>
    <property type="match status" value="1"/>
</dbReference>
<sequence length="124" mass="14200">MNIRPIKTESDYQATLAEIERLFNAIPGTPEGDRLEVLATLVEAYEDHHYDIPLPDPIEAIRYHMESRGLSRADLEPYIGNRARVSEILNRKRPLSLEMIRKLHTGLGIPADVLIQPYKRKRAA</sequence>
<dbReference type="Proteomes" id="UP000178606">
    <property type="component" value="Unassembled WGS sequence"/>
</dbReference>
<evidence type="ECO:0000313" key="2">
    <source>
        <dbReference type="EMBL" id="OGG56114.1"/>
    </source>
</evidence>
<comment type="caution">
    <text evidence="2">The sequence shown here is derived from an EMBL/GenBank/DDBJ whole genome shotgun (WGS) entry which is preliminary data.</text>
</comment>
<organism evidence="2 3">
    <name type="scientific">Handelsmanbacteria sp. (strain RIFCSPLOWO2_12_FULL_64_10)</name>
    <dbReference type="NCBI Taxonomy" id="1817868"/>
    <lineage>
        <taxon>Bacteria</taxon>
        <taxon>Candidatus Handelsmaniibacteriota</taxon>
    </lineage>
</organism>
<protein>
    <submittedName>
        <fullName evidence="2">DNA-binding protein</fullName>
    </submittedName>
</protein>
<feature type="domain" description="HTH cro/C1-type" evidence="1">
    <location>
        <begin position="61"/>
        <end position="114"/>
    </location>
</feature>
<dbReference type="SUPFAM" id="SSF47413">
    <property type="entry name" value="lambda repressor-like DNA-binding domains"/>
    <property type="match status" value="1"/>
</dbReference>
<accession>A0A1F6D3U5</accession>
<reference evidence="2 3" key="1">
    <citation type="journal article" date="2016" name="Nat. Commun.">
        <title>Thousands of microbial genomes shed light on interconnected biogeochemical processes in an aquifer system.</title>
        <authorList>
            <person name="Anantharaman K."/>
            <person name="Brown C.T."/>
            <person name="Hug L.A."/>
            <person name="Sharon I."/>
            <person name="Castelle C.J."/>
            <person name="Probst A.J."/>
            <person name="Thomas B.C."/>
            <person name="Singh A."/>
            <person name="Wilkins M.J."/>
            <person name="Karaoz U."/>
            <person name="Brodie E.L."/>
            <person name="Williams K.H."/>
            <person name="Hubbard S.S."/>
            <person name="Banfield J.F."/>
        </authorList>
    </citation>
    <scope>NUCLEOTIDE SEQUENCE [LARGE SCALE GENOMIC DNA]</scope>
    <source>
        <strain evidence="3">RIFCSPLOWO2_12_FULL_64_10</strain>
    </source>
</reference>
<name>A0A1F6D3U5_HANXR</name>
<dbReference type="GO" id="GO:0006355">
    <property type="term" value="P:regulation of DNA-templated transcription"/>
    <property type="evidence" value="ECO:0007669"/>
    <property type="project" value="InterPro"/>
</dbReference>
<keyword evidence="2" id="KW-0238">DNA-binding</keyword>